<evidence type="ECO:0000256" key="3">
    <source>
        <dbReference type="ARBA" id="ARBA00022840"/>
    </source>
</evidence>
<dbReference type="Pfam" id="PF18024">
    <property type="entry name" value="HTH_50"/>
    <property type="match status" value="1"/>
</dbReference>
<dbReference type="FunFam" id="3.40.50.300:FF:000006">
    <property type="entry name" value="DNA-binding transcriptional regulator NtrC"/>
    <property type="match status" value="1"/>
</dbReference>
<evidence type="ECO:0000259" key="10">
    <source>
        <dbReference type="PROSITE" id="PS50113"/>
    </source>
</evidence>
<keyword evidence="3" id="KW-0067">ATP-binding</keyword>
<accession>A0A1G7R4S1</accession>
<dbReference type="SUPFAM" id="SSF46689">
    <property type="entry name" value="Homeodomain-like"/>
    <property type="match status" value="1"/>
</dbReference>
<evidence type="ECO:0000256" key="6">
    <source>
        <dbReference type="ARBA" id="ARBA00023163"/>
    </source>
</evidence>
<dbReference type="PROSITE" id="PS50112">
    <property type="entry name" value="PAS"/>
    <property type="match status" value="1"/>
</dbReference>
<dbReference type="InterPro" id="IPR030828">
    <property type="entry name" value="HTH_TyrR"/>
</dbReference>
<dbReference type="Pfam" id="PF00158">
    <property type="entry name" value="Sigma54_activat"/>
    <property type="match status" value="1"/>
</dbReference>
<reference evidence="11 12" key="1">
    <citation type="submission" date="2016-10" db="EMBL/GenBank/DDBJ databases">
        <authorList>
            <person name="de Groot N.N."/>
        </authorList>
    </citation>
    <scope>NUCLEOTIDE SEQUENCE [LARGE SCALE GENOMIC DNA]</scope>
    <source>
        <strain evidence="11 12">DSM 569</strain>
    </source>
</reference>
<feature type="domain" description="PAC" evidence="10">
    <location>
        <begin position="77"/>
        <end position="132"/>
    </location>
</feature>
<sequence>MTNNDNELEFIKEQLNAILESSYDGIYITDGEGRFLNINNRLLEMTGYKKEDVIGTHAQDLAKTGIINKSIVEMVIQKKERITINQTLKGKTIKEIMVTATPILDEKGKIKYIVANVRDMTDLIYLENECKKIQSLSEQYYLELMKERGYSGKVIAESEEMRKIMQLAYRVAQVDSNVLLEGESGTGKEVIARFIHEMSPRNKAPFISINCAGIPESLLDAELFGYEEGAFTGARKRGKVGLIELADGGTLFLDELNSLPIGLQGKLLRVIETFEIRRLGSEKSKKINFRLIASTNKNLKELVDKGLFRKDLYFRVNTVPIILPPLRERKKDIIPLAIHYLQYFNKKYNSRKDLSINTFKYLEAYNWPGNVRELKNVIERLVVMTENDVITEKDLPTELIDSLSNDKFQIIIRDIVPLKELIDEAETKLIKLAMEHCHSTREAAKALKISQTSIVRKYKKVREKLET</sequence>
<dbReference type="Proteomes" id="UP000183404">
    <property type="component" value="Unassembled WGS sequence"/>
</dbReference>
<keyword evidence="2" id="KW-0058">Aromatic hydrocarbons catabolism</keyword>
<dbReference type="PANTHER" id="PTHR32071">
    <property type="entry name" value="TRANSCRIPTIONAL REGULATORY PROTEIN"/>
    <property type="match status" value="1"/>
</dbReference>
<dbReference type="InterPro" id="IPR027417">
    <property type="entry name" value="P-loop_NTPase"/>
</dbReference>
<dbReference type="PROSITE" id="PS00675">
    <property type="entry name" value="SIGMA54_INTERACT_1"/>
    <property type="match status" value="1"/>
</dbReference>
<keyword evidence="6" id="KW-0804">Transcription</keyword>
<dbReference type="Gene3D" id="1.10.8.60">
    <property type="match status" value="1"/>
</dbReference>
<evidence type="ECO:0000256" key="5">
    <source>
        <dbReference type="ARBA" id="ARBA00023125"/>
    </source>
</evidence>
<dbReference type="Gene3D" id="1.10.10.60">
    <property type="entry name" value="Homeodomain-like"/>
    <property type="match status" value="1"/>
</dbReference>
<dbReference type="Pfam" id="PF25601">
    <property type="entry name" value="AAA_lid_14"/>
    <property type="match status" value="1"/>
</dbReference>
<evidence type="ECO:0000313" key="12">
    <source>
        <dbReference type="Proteomes" id="UP000183404"/>
    </source>
</evidence>
<dbReference type="InterPro" id="IPR025944">
    <property type="entry name" value="Sigma_54_int_dom_CS"/>
</dbReference>
<dbReference type="InterPro" id="IPR009057">
    <property type="entry name" value="Homeodomain-like_sf"/>
</dbReference>
<organism evidence="11 12">
    <name type="scientific">Thermoanaerobacter thermohydrosulfuricus</name>
    <name type="common">Clostridium thermohydrosulfuricum</name>
    <dbReference type="NCBI Taxonomy" id="1516"/>
    <lineage>
        <taxon>Bacteria</taxon>
        <taxon>Bacillati</taxon>
        <taxon>Bacillota</taxon>
        <taxon>Clostridia</taxon>
        <taxon>Thermoanaerobacterales</taxon>
        <taxon>Thermoanaerobacteraceae</taxon>
        <taxon>Thermoanaerobacter</taxon>
    </lineage>
</organism>
<dbReference type="AlphaFoldDB" id="A0A1G7R4S1"/>
<dbReference type="GO" id="GO:0006355">
    <property type="term" value="P:regulation of DNA-templated transcription"/>
    <property type="evidence" value="ECO:0007669"/>
    <property type="project" value="InterPro"/>
</dbReference>
<dbReference type="SUPFAM" id="SSF52540">
    <property type="entry name" value="P-loop containing nucleoside triphosphate hydrolases"/>
    <property type="match status" value="1"/>
</dbReference>
<dbReference type="PROSITE" id="PS50045">
    <property type="entry name" value="SIGMA54_INTERACT_4"/>
    <property type="match status" value="1"/>
</dbReference>
<dbReference type="NCBIfam" id="TIGR00229">
    <property type="entry name" value="sensory_box"/>
    <property type="match status" value="1"/>
</dbReference>
<gene>
    <name evidence="11" type="ORF">SAMN04244560_01699</name>
</gene>
<keyword evidence="1" id="KW-0547">Nucleotide-binding</keyword>
<dbReference type="Gene3D" id="3.30.450.20">
    <property type="entry name" value="PAS domain"/>
    <property type="match status" value="1"/>
</dbReference>
<keyword evidence="4" id="KW-0805">Transcription regulation</keyword>
<evidence type="ECO:0000256" key="1">
    <source>
        <dbReference type="ARBA" id="ARBA00022741"/>
    </source>
</evidence>
<dbReference type="InterPro" id="IPR035965">
    <property type="entry name" value="PAS-like_dom_sf"/>
</dbReference>
<name>A0A1G7R4S1_THETY</name>
<evidence type="ECO:0000256" key="2">
    <source>
        <dbReference type="ARBA" id="ARBA00022797"/>
    </source>
</evidence>
<dbReference type="SUPFAM" id="SSF55785">
    <property type="entry name" value="PYP-like sensor domain (PAS domain)"/>
    <property type="match status" value="1"/>
</dbReference>
<dbReference type="CDD" id="cd00130">
    <property type="entry name" value="PAS"/>
    <property type="match status" value="1"/>
</dbReference>
<dbReference type="InterPro" id="IPR002078">
    <property type="entry name" value="Sigma_54_int"/>
</dbReference>
<dbReference type="InterPro" id="IPR013767">
    <property type="entry name" value="PAS_fold"/>
</dbReference>
<dbReference type="RefSeq" id="WP_074592635.1">
    <property type="nucleotide sequence ID" value="NZ_FNBS01000040.1"/>
</dbReference>
<evidence type="ECO:0000259" key="9">
    <source>
        <dbReference type="PROSITE" id="PS50112"/>
    </source>
</evidence>
<dbReference type="PROSITE" id="PS00688">
    <property type="entry name" value="SIGMA54_INTERACT_3"/>
    <property type="match status" value="1"/>
</dbReference>
<evidence type="ECO:0000259" key="8">
    <source>
        <dbReference type="PROSITE" id="PS50045"/>
    </source>
</evidence>
<dbReference type="SMART" id="SM00382">
    <property type="entry name" value="AAA"/>
    <property type="match status" value="1"/>
</dbReference>
<feature type="domain" description="PAS" evidence="9">
    <location>
        <begin position="11"/>
        <end position="55"/>
    </location>
</feature>
<dbReference type="SMART" id="SM00091">
    <property type="entry name" value="PAS"/>
    <property type="match status" value="2"/>
</dbReference>
<dbReference type="InterPro" id="IPR025943">
    <property type="entry name" value="Sigma_54_int_dom_ATP-bd_2"/>
</dbReference>
<dbReference type="Gene3D" id="3.40.50.300">
    <property type="entry name" value="P-loop containing nucleotide triphosphate hydrolases"/>
    <property type="match status" value="1"/>
</dbReference>
<dbReference type="InterPro" id="IPR000700">
    <property type="entry name" value="PAS-assoc_C"/>
</dbReference>
<evidence type="ECO:0000256" key="7">
    <source>
        <dbReference type="ARBA" id="ARBA00029500"/>
    </source>
</evidence>
<dbReference type="GO" id="GO:0005524">
    <property type="term" value="F:ATP binding"/>
    <property type="evidence" value="ECO:0007669"/>
    <property type="project" value="UniProtKB-KW"/>
</dbReference>
<dbReference type="InterPro" id="IPR025662">
    <property type="entry name" value="Sigma_54_int_dom_ATP-bd_1"/>
</dbReference>
<keyword evidence="5" id="KW-0238">DNA-binding</keyword>
<evidence type="ECO:0000256" key="4">
    <source>
        <dbReference type="ARBA" id="ARBA00023015"/>
    </source>
</evidence>
<protein>
    <recommendedName>
        <fullName evidence="7">HTH-type transcriptional regulatory protein TyrR</fullName>
    </recommendedName>
</protein>
<evidence type="ECO:0000313" key="11">
    <source>
        <dbReference type="EMBL" id="SDG05149.1"/>
    </source>
</evidence>
<dbReference type="CDD" id="cd00009">
    <property type="entry name" value="AAA"/>
    <property type="match status" value="1"/>
</dbReference>
<proteinExistence type="predicted"/>
<dbReference type="InterPro" id="IPR000014">
    <property type="entry name" value="PAS"/>
</dbReference>
<dbReference type="GO" id="GO:0003677">
    <property type="term" value="F:DNA binding"/>
    <property type="evidence" value="ECO:0007669"/>
    <property type="project" value="UniProtKB-KW"/>
</dbReference>
<dbReference type="PROSITE" id="PS00676">
    <property type="entry name" value="SIGMA54_INTERACT_2"/>
    <property type="match status" value="1"/>
</dbReference>
<dbReference type="EMBL" id="FNBS01000040">
    <property type="protein sequence ID" value="SDG05149.1"/>
    <property type="molecule type" value="Genomic_DNA"/>
</dbReference>
<dbReference type="SMART" id="SM00086">
    <property type="entry name" value="PAC"/>
    <property type="match status" value="1"/>
</dbReference>
<dbReference type="InterPro" id="IPR001610">
    <property type="entry name" value="PAC"/>
</dbReference>
<feature type="domain" description="Sigma-54 factor interaction" evidence="8">
    <location>
        <begin position="154"/>
        <end position="383"/>
    </location>
</feature>
<dbReference type="InterPro" id="IPR058031">
    <property type="entry name" value="AAA_lid_NorR"/>
</dbReference>
<dbReference type="Pfam" id="PF00989">
    <property type="entry name" value="PAS"/>
    <property type="match status" value="1"/>
</dbReference>
<dbReference type="InterPro" id="IPR003593">
    <property type="entry name" value="AAA+_ATPase"/>
</dbReference>
<dbReference type="PROSITE" id="PS50113">
    <property type="entry name" value="PAC"/>
    <property type="match status" value="1"/>
</dbReference>